<feature type="non-terminal residue" evidence="1">
    <location>
        <position position="89"/>
    </location>
</feature>
<dbReference type="OrthoDB" id="9983389at2759"/>
<gene>
    <name evidence="1" type="ORF">AB205_0055800</name>
</gene>
<feature type="non-terminal residue" evidence="1">
    <location>
        <position position="1"/>
    </location>
</feature>
<dbReference type="Proteomes" id="UP000228934">
    <property type="component" value="Unassembled WGS sequence"/>
</dbReference>
<proteinExistence type="predicted"/>
<accession>A0A2G9QDG6</accession>
<keyword evidence="2" id="KW-1185">Reference proteome</keyword>
<protein>
    <recommendedName>
        <fullName evidence="3">Immunoglobulin I-set domain-containing protein</fullName>
    </recommendedName>
</protein>
<evidence type="ECO:0008006" key="3">
    <source>
        <dbReference type="Google" id="ProtNLM"/>
    </source>
</evidence>
<evidence type="ECO:0000313" key="2">
    <source>
        <dbReference type="Proteomes" id="UP000228934"/>
    </source>
</evidence>
<reference evidence="2" key="1">
    <citation type="journal article" date="2017" name="Nat. Commun.">
        <title>The North American bullfrog draft genome provides insight into hormonal regulation of long noncoding RNA.</title>
        <authorList>
            <person name="Hammond S.A."/>
            <person name="Warren R.L."/>
            <person name="Vandervalk B.P."/>
            <person name="Kucuk E."/>
            <person name="Khan H."/>
            <person name="Gibb E.A."/>
            <person name="Pandoh P."/>
            <person name="Kirk H."/>
            <person name="Zhao Y."/>
            <person name="Jones M."/>
            <person name="Mungall A.J."/>
            <person name="Coope R."/>
            <person name="Pleasance S."/>
            <person name="Moore R.A."/>
            <person name="Holt R.A."/>
            <person name="Round J.M."/>
            <person name="Ohora S."/>
            <person name="Walle B.V."/>
            <person name="Veldhoen N."/>
            <person name="Helbing C.C."/>
            <person name="Birol I."/>
        </authorList>
    </citation>
    <scope>NUCLEOTIDE SEQUENCE [LARGE SCALE GENOMIC DNA]</scope>
</reference>
<dbReference type="EMBL" id="KZ027141">
    <property type="protein sequence ID" value="PIO13637.1"/>
    <property type="molecule type" value="Genomic_DNA"/>
</dbReference>
<evidence type="ECO:0000313" key="1">
    <source>
        <dbReference type="EMBL" id="PIO13637.1"/>
    </source>
</evidence>
<name>A0A2G9QDG6_AQUCT</name>
<sequence>DSKKAEATKTGPEKKFQIREIKCVTECPRVGEEVTLVAYIEECQADNAEFTWSTGMFPIDGEIENRQDGTDCTSTITFTPEDSECTIKL</sequence>
<organism evidence="1 2">
    <name type="scientific">Aquarana catesbeiana</name>
    <name type="common">American bullfrog</name>
    <name type="synonym">Rana catesbeiana</name>
    <dbReference type="NCBI Taxonomy" id="8400"/>
    <lineage>
        <taxon>Eukaryota</taxon>
        <taxon>Metazoa</taxon>
        <taxon>Chordata</taxon>
        <taxon>Craniata</taxon>
        <taxon>Vertebrata</taxon>
        <taxon>Euteleostomi</taxon>
        <taxon>Amphibia</taxon>
        <taxon>Batrachia</taxon>
        <taxon>Anura</taxon>
        <taxon>Neobatrachia</taxon>
        <taxon>Ranoidea</taxon>
        <taxon>Ranidae</taxon>
        <taxon>Aquarana</taxon>
    </lineage>
</organism>
<dbReference type="AlphaFoldDB" id="A0A2G9QDG6"/>